<dbReference type="InterPro" id="IPR003439">
    <property type="entry name" value="ABC_transporter-like_ATP-bd"/>
</dbReference>
<dbReference type="PANTHER" id="PTHR43394">
    <property type="entry name" value="ATP-DEPENDENT PERMEASE MDL1, MITOCHONDRIAL"/>
    <property type="match status" value="1"/>
</dbReference>
<dbReference type="Proteomes" id="UP000190285">
    <property type="component" value="Unassembled WGS sequence"/>
</dbReference>
<dbReference type="GO" id="GO:0005524">
    <property type="term" value="F:ATP binding"/>
    <property type="evidence" value="ECO:0007669"/>
    <property type="project" value="UniProtKB-KW"/>
</dbReference>
<gene>
    <name evidence="11" type="ORF">SAMN02194393_04131</name>
</gene>
<feature type="transmembrane region" description="Helical" evidence="8">
    <location>
        <begin position="274"/>
        <end position="291"/>
    </location>
</feature>
<dbReference type="PROSITE" id="PS50893">
    <property type="entry name" value="ABC_TRANSPORTER_2"/>
    <property type="match status" value="1"/>
</dbReference>
<dbReference type="SMART" id="SM00382">
    <property type="entry name" value="AAA"/>
    <property type="match status" value="1"/>
</dbReference>
<feature type="transmembrane region" description="Helical" evidence="8">
    <location>
        <begin position="56"/>
        <end position="76"/>
    </location>
</feature>
<dbReference type="OrthoDB" id="9762778at2"/>
<name>A0A1T5M8B2_9FIRM</name>
<evidence type="ECO:0000256" key="2">
    <source>
        <dbReference type="ARBA" id="ARBA00022448"/>
    </source>
</evidence>
<dbReference type="STRING" id="36842.SAMN02194393_04131"/>
<evidence type="ECO:0000313" key="12">
    <source>
        <dbReference type="Proteomes" id="UP000190285"/>
    </source>
</evidence>
<dbReference type="InterPro" id="IPR003593">
    <property type="entry name" value="AAA+_ATPase"/>
</dbReference>
<dbReference type="GO" id="GO:0005886">
    <property type="term" value="C:plasma membrane"/>
    <property type="evidence" value="ECO:0007669"/>
    <property type="project" value="UniProtKB-SubCell"/>
</dbReference>
<dbReference type="SUPFAM" id="SSF52540">
    <property type="entry name" value="P-loop containing nucleoside triphosphate hydrolases"/>
    <property type="match status" value="1"/>
</dbReference>
<evidence type="ECO:0000259" key="10">
    <source>
        <dbReference type="PROSITE" id="PS50929"/>
    </source>
</evidence>
<keyword evidence="4" id="KW-0547">Nucleotide-binding</keyword>
<feature type="domain" description="ABC transporter" evidence="9">
    <location>
        <begin position="334"/>
        <end position="567"/>
    </location>
</feature>
<dbReference type="EMBL" id="FUZT01000011">
    <property type="protein sequence ID" value="SKC84486.1"/>
    <property type="molecule type" value="Genomic_DNA"/>
</dbReference>
<keyword evidence="7 8" id="KW-0472">Membrane</keyword>
<dbReference type="Gene3D" id="1.20.1560.10">
    <property type="entry name" value="ABC transporter type 1, transmembrane domain"/>
    <property type="match status" value="1"/>
</dbReference>
<keyword evidence="2" id="KW-0813">Transport</keyword>
<dbReference type="FunFam" id="3.40.50.300:FF:000287">
    <property type="entry name" value="Multidrug ABC transporter ATP-binding protein"/>
    <property type="match status" value="1"/>
</dbReference>
<dbReference type="InterPro" id="IPR039421">
    <property type="entry name" value="Type_1_exporter"/>
</dbReference>
<proteinExistence type="predicted"/>
<dbReference type="PROSITE" id="PS50929">
    <property type="entry name" value="ABC_TM1F"/>
    <property type="match status" value="1"/>
</dbReference>
<reference evidence="11 12" key="1">
    <citation type="submission" date="2017-02" db="EMBL/GenBank/DDBJ databases">
        <authorList>
            <person name="Peterson S.W."/>
        </authorList>
    </citation>
    <scope>NUCLEOTIDE SEQUENCE [LARGE SCALE GENOMIC DNA]</scope>
    <source>
        <strain evidence="11 12">M1</strain>
    </source>
</reference>
<feature type="transmembrane region" description="Helical" evidence="8">
    <location>
        <begin position="20"/>
        <end position="44"/>
    </location>
</feature>
<dbReference type="InterPro" id="IPR011527">
    <property type="entry name" value="ABC1_TM_dom"/>
</dbReference>
<evidence type="ECO:0000256" key="5">
    <source>
        <dbReference type="ARBA" id="ARBA00022840"/>
    </source>
</evidence>
<feature type="transmembrane region" description="Helical" evidence="8">
    <location>
        <begin position="245"/>
        <end position="268"/>
    </location>
</feature>
<organism evidence="11 12">
    <name type="scientific">Maledivibacter halophilus</name>
    <dbReference type="NCBI Taxonomy" id="36842"/>
    <lineage>
        <taxon>Bacteria</taxon>
        <taxon>Bacillati</taxon>
        <taxon>Bacillota</taxon>
        <taxon>Clostridia</taxon>
        <taxon>Peptostreptococcales</taxon>
        <taxon>Caminicellaceae</taxon>
        <taxon>Maledivibacter</taxon>
    </lineage>
</organism>
<dbReference type="InterPro" id="IPR017871">
    <property type="entry name" value="ABC_transporter-like_CS"/>
</dbReference>
<feature type="transmembrane region" description="Helical" evidence="8">
    <location>
        <begin position="139"/>
        <end position="156"/>
    </location>
</feature>
<dbReference type="InterPro" id="IPR027417">
    <property type="entry name" value="P-loop_NTPase"/>
</dbReference>
<dbReference type="Gene3D" id="3.40.50.300">
    <property type="entry name" value="P-loop containing nucleotide triphosphate hydrolases"/>
    <property type="match status" value="1"/>
</dbReference>
<dbReference type="AlphaFoldDB" id="A0A1T5M8B2"/>
<dbReference type="SUPFAM" id="SSF90123">
    <property type="entry name" value="ABC transporter transmembrane region"/>
    <property type="match status" value="1"/>
</dbReference>
<keyword evidence="5 11" id="KW-0067">ATP-binding</keyword>
<dbReference type="InterPro" id="IPR036640">
    <property type="entry name" value="ABC1_TM_sf"/>
</dbReference>
<evidence type="ECO:0000259" key="9">
    <source>
        <dbReference type="PROSITE" id="PS50893"/>
    </source>
</evidence>
<feature type="domain" description="ABC transmembrane type-1" evidence="10">
    <location>
        <begin position="20"/>
        <end position="303"/>
    </location>
</feature>
<keyword evidence="3 8" id="KW-0812">Transmembrane</keyword>
<feature type="transmembrane region" description="Helical" evidence="8">
    <location>
        <begin position="162"/>
        <end position="179"/>
    </location>
</feature>
<dbReference type="RefSeq" id="WP_079494256.1">
    <property type="nucleotide sequence ID" value="NZ_FUZT01000011.1"/>
</dbReference>
<dbReference type="PANTHER" id="PTHR43394:SF1">
    <property type="entry name" value="ATP-BINDING CASSETTE SUB-FAMILY B MEMBER 10, MITOCHONDRIAL"/>
    <property type="match status" value="1"/>
</dbReference>
<evidence type="ECO:0000256" key="1">
    <source>
        <dbReference type="ARBA" id="ARBA00004651"/>
    </source>
</evidence>
<evidence type="ECO:0000256" key="8">
    <source>
        <dbReference type="SAM" id="Phobius"/>
    </source>
</evidence>
<comment type="subcellular location">
    <subcellularLocation>
        <location evidence="1">Cell membrane</location>
        <topology evidence="1">Multi-pass membrane protein</topology>
    </subcellularLocation>
</comment>
<dbReference type="Pfam" id="PF00664">
    <property type="entry name" value="ABC_membrane"/>
    <property type="match status" value="1"/>
</dbReference>
<sequence>MKGFIKVFDYAKEFKGKIYLAFFLILLSGIMGVVPFLLTYNIIIKFVERAFVETNYLLIMSGGIILSLFLKGYFYYKGLDASHEAAFDTLMGMRIKFVEKMRKIPLGEINNKGAGSYKKNLVEDIEAVEALLAHMIPEGIPFVIVPILIYIIIFAVDWRLGLLSLGSIPFGVIPMMIMMKNGTKKMPKYYRSAENMNSTIIEYINGMEVIKIFGRTTDSYKRYKNSVKGYRDFTLDWFKESWTYMAMYGAILPCTVLLLLPLGLNMYLNGTLELSKFIFSLILSMSAGIPLTRMLEFAPTVVQLSYKIDQLEKTFEGTQLKEGYKDLKIKKYDIEFKNVTFAYEKEEVIKDVSFELRENTLTAIVGESGSGKSTLAKLLVHFWDINKGEINIDGHNINEFSVEDLMEKISYVSQDNFLFNTSIMENIRIGNPRATDEEVKSAAKIAQCHDFIMEMEKGYKTRVGDSGDKLSGGQKQRMTIARAILKDAPIIIMDEATAFTDPENEDKIQGALSKLIAGKTVVVIAHRLSTIVDADNIIVMDKGKLIAQGTHKELLEKSHKYRALWDSHLETMNWSINADVEEVKYA</sequence>
<keyword evidence="6 8" id="KW-1133">Transmembrane helix</keyword>
<evidence type="ECO:0000256" key="3">
    <source>
        <dbReference type="ARBA" id="ARBA00022692"/>
    </source>
</evidence>
<dbReference type="Pfam" id="PF00005">
    <property type="entry name" value="ABC_tran"/>
    <property type="match status" value="1"/>
</dbReference>
<evidence type="ECO:0000256" key="4">
    <source>
        <dbReference type="ARBA" id="ARBA00022741"/>
    </source>
</evidence>
<keyword evidence="12" id="KW-1185">Reference proteome</keyword>
<protein>
    <submittedName>
        <fullName evidence="11">ATP-binding cassette, subfamily B</fullName>
    </submittedName>
</protein>
<dbReference type="GO" id="GO:0016887">
    <property type="term" value="F:ATP hydrolysis activity"/>
    <property type="evidence" value="ECO:0007669"/>
    <property type="project" value="InterPro"/>
</dbReference>
<evidence type="ECO:0000256" key="7">
    <source>
        <dbReference type="ARBA" id="ARBA00023136"/>
    </source>
</evidence>
<accession>A0A1T5M8B2</accession>
<dbReference type="PROSITE" id="PS00211">
    <property type="entry name" value="ABC_TRANSPORTER_1"/>
    <property type="match status" value="1"/>
</dbReference>
<evidence type="ECO:0000256" key="6">
    <source>
        <dbReference type="ARBA" id="ARBA00022989"/>
    </source>
</evidence>
<dbReference type="GO" id="GO:0015421">
    <property type="term" value="F:ABC-type oligopeptide transporter activity"/>
    <property type="evidence" value="ECO:0007669"/>
    <property type="project" value="TreeGrafter"/>
</dbReference>
<evidence type="ECO:0000313" key="11">
    <source>
        <dbReference type="EMBL" id="SKC84486.1"/>
    </source>
</evidence>